<dbReference type="SUPFAM" id="SSF158791">
    <property type="entry name" value="MgtE N-terminal domain-like"/>
    <property type="match status" value="1"/>
</dbReference>
<dbReference type="RefSeq" id="WP_014079547.1">
    <property type="nucleotide sequence ID" value="NZ_CAKMUY010000017.1"/>
</dbReference>
<dbReference type="AlphaFoldDB" id="A0A173WYY3"/>
<evidence type="ECO:0000313" key="4">
    <source>
        <dbReference type="EMBL" id="RGS42249.1"/>
    </source>
</evidence>
<dbReference type="OMA" id="NMMSDNT"/>
<sequence length="287" mass="31688">MAEEEKDEVLDKKAAKAQEKAARAEAKAQKKADRKKAKELNDDLDMDDETSTGGKIAVFFVTLIIILIWLAIIVLLIKCDVGGFGSSVLAPVLKDVPYVNKILPDSATEEVSTEDDAYGYTSIDDAVARIKELEKELADAQNTSSANAEYIAQLESQSAELAQYKQNEADFEAEKQKFYQEVVFSDSAPDIEEYKQYYESIDPADAEIIYRQVVEQTAANDEMDDYVKAYSSMKPKEAAAIFDTMTDNLQLVADILDSMDAQSRANILGKMDAATAAKVTAIMEPVE</sequence>
<evidence type="ECO:0008006" key="6">
    <source>
        <dbReference type="Google" id="ProtNLM"/>
    </source>
</evidence>
<organism evidence="4 5">
    <name type="scientific">Roseburia hominis</name>
    <dbReference type="NCBI Taxonomy" id="301301"/>
    <lineage>
        <taxon>Bacteria</taxon>
        <taxon>Bacillati</taxon>
        <taxon>Bacillota</taxon>
        <taxon>Clostridia</taxon>
        <taxon>Lachnospirales</taxon>
        <taxon>Lachnospiraceae</taxon>
        <taxon>Roseburia</taxon>
    </lineage>
</organism>
<dbReference type="GeneID" id="93723203"/>
<reference evidence="4 5" key="1">
    <citation type="submission" date="2018-08" db="EMBL/GenBank/DDBJ databases">
        <title>A genome reference for cultivated species of the human gut microbiota.</title>
        <authorList>
            <person name="Zou Y."/>
            <person name="Xue W."/>
            <person name="Luo G."/>
        </authorList>
    </citation>
    <scope>NUCLEOTIDE SEQUENCE [LARGE SCALE GENOMIC DNA]</scope>
    <source>
        <strain evidence="4 5">AF22-12AC</strain>
    </source>
</reference>
<gene>
    <name evidence="4" type="ORF">DWX93_02645</name>
</gene>
<comment type="caution">
    <text evidence="4">The sequence shown here is derived from an EMBL/GenBank/DDBJ whole genome shotgun (WGS) entry which is preliminary data.</text>
</comment>
<feature type="region of interest" description="Disordered" evidence="2">
    <location>
        <begin position="1"/>
        <end position="38"/>
    </location>
</feature>
<protein>
    <recommendedName>
        <fullName evidence="6">Magnesium transporter MgtE intracellular domain-containing protein</fullName>
    </recommendedName>
</protein>
<feature type="coiled-coil region" evidence="1">
    <location>
        <begin position="123"/>
        <end position="181"/>
    </location>
</feature>
<evidence type="ECO:0000256" key="3">
    <source>
        <dbReference type="SAM" id="Phobius"/>
    </source>
</evidence>
<dbReference type="Proteomes" id="UP000266172">
    <property type="component" value="Unassembled WGS sequence"/>
</dbReference>
<keyword evidence="3" id="KW-1133">Transmembrane helix</keyword>
<keyword evidence="3" id="KW-0472">Membrane</keyword>
<evidence type="ECO:0000313" key="5">
    <source>
        <dbReference type="Proteomes" id="UP000266172"/>
    </source>
</evidence>
<name>A0A173WYY3_9FIRM</name>
<feature type="transmembrane region" description="Helical" evidence="3">
    <location>
        <begin position="56"/>
        <end position="77"/>
    </location>
</feature>
<keyword evidence="1" id="KW-0175">Coiled coil</keyword>
<keyword evidence="3" id="KW-0812">Transmembrane</keyword>
<evidence type="ECO:0000256" key="2">
    <source>
        <dbReference type="SAM" id="MobiDB-lite"/>
    </source>
</evidence>
<dbReference type="EMBL" id="QRVL01000001">
    <property type="protein sequence ID" value="RGS42249.1"/>
    <property type="molecule type" value="Genomic_DNA"/>
</dbReference>
<accession>A0A173WYY3</accession>
<evidence type="ECO:0000256" key="1">
    <source>
        <dbReference type="SAM" id="Coils"/>
    </source>
</evidence>
<feature type="compositionally biased region" description="Basic and acidic residues" evidence="2">
    <location>
        <begin position="9"/>
        <end position="38"/>
    </location>
</feature>
<proteinExistence type="predicted"/>